<dbReference type="InterPro" id="IPR015943">
    <property type="entry name" value="WD40/YVTN_repeat-like_dom_sf"/>
</dbReference>
<dbReference type="Pfam" id="PF07495">
    <property type="entry name" value="Y_Y_Y"/>
    <property type="match status" value="1"/>
</dbReference>
<reference evidence="4 5" key="1">
    <citation type="submission" date="2019-12" db="EMBL/GenBank/DDBJ databases">
        <title>Spirosoma sp. HMF4905 genome sequencing and assembly.</title>
        <authorList>
            <person name="Kang H."/>
            <person name="Cha I."/>
            <person name="Kim H."/>
            <person name="Joh K."/>
        </authorList>
    </citation>
    <scope>NUCLEOTIDE SEQUENCE [LARGE SCALE GENOMIC DNA]</scope>
    <source>
        <strain evidence="4 5">HMF4905</strain>
    </source>
</reference>
<feature type="domain" description="Two component regulator three Y" evidence="3">
    <location>
        <begin position="739"/>
        <end position="795"/>
    </location>
</feature>
<feature type="domain" description="Signal transduction histidine kinase internal region" evidence="2">
    <location>
        <begin position="856"/>
        <end position="935"/>
    </location>
</feature>
<name>A0A7K1S412_9BACT</name>
<dbReference type="GO" id="GO:0016020">
    <property type="term" value="C:membrane"/>
    <property type="evidence" value="ECO:0007669"/>
    <property type="project" value="InterPro"/>
</dbReference>
<evidence type="ECO:0000256" key="1">
    <source>
        <dbReference type="SAM" id="Phobius"/>
    </source>
</evidence>
<dbReference type="Gene3D" id="3.30.565.10">
    <property type="entry name" value="Histidine kinase-like ATPase, C-terminal domain"/>
    <property type="match status" value="1"/>
</dbReference>
<dbReference type="SUPFAM" id="SSF55874">
    <property type="entry name" value="ATPase domain of HSP90 chaperone/DNA topoisomerase II/histidine kinase"/>
    <property type="match status" value="1"/>
</dbReference>
<feature type="transmembrane region" description="Helical" evidence="1">
    <location>
        <begin position="799"/>
        <end position="821"/>
    </location>
</feature>
<dbReference type="Gene3D" id="2.60.40.10">
    <property type="entry name" value="Immunoglobulins"/>
    <property type="match status" value="1"/>
</dbReference>
<dbReference type="SUPFAM" id="SSF63829">
    <property type="entry name" value="Calcium-dependent phosphotriesterase"/>
    <property type="match status" value="2"/>
</dbReference>
<dbReference type="GO" id="GO:0000155">
    <property type="term" value="F:phosphorelay sensor kinase activity"/>
    <property type="evidence" value="ECO:0007669"/>
    <property type="project" value="InterPro"/>
</dbReference>
<keyword evidence="5" id="KW-1185">Reference proteome</keyword>
<dbReference type="InterPro" id="IPR010559">
    <property type="entry name" value="Sig_transdc_His_kin_internal"/>
</dbReference>
<dbReference type="InterPro" id="IPR050640">
    <property type="entry name" value="Bact_2-comp_sensor_kinase"/>
</dbReference>
<accession>A0A7K1S412</accession>
<dbReference type="EMBL" id="WPIN01000001">
    <property type="protein sequence ID" value="MVM28455.1"/>
    <property type="molecule type" value="Genomic_DNA"/>
</dbReference>
<evidence type="ECO:0000259" key="3">
    <source>
        <dbReference type="Pfam" id="PF07495"/>
    </source>
</evidence>
<proteinExistence type="predicted"/>
<evidence type="ECO:0000313" key="5">
    <source>
        <dbReference type="Proteomes" id="UP000436006"/>
    </source>
</evidence>
<dbReference type="Pfam" id="PF06580">
    <property type="entry name" value="His_kinase"/>
    <property type="match status" value="1"/>
</dbReference>
<dbReference type="InterPro" id="IPR013783">
    <property type="entry name" value="Ig-like_fold"/>
</dbReference>
<keyword evidence="1" id="KW-0472">Membrane</keyword>
<evidence type="ECO:0000313" key="4">
    <source>
        <dbReference type="EMBL" id="MVM28455.1"/>
    </source>
</evidence>
<dbReference type="InterPro" id="IPR011123">
    <property type="entry name" value="Y_Y_Y"/>
</dbReference>
<comment type="caution">
    <text evidence="4">The sequence shown here is derived from an EMBL/GenBank/DDBJ whole genome shotgun (WGS) entry which is preliminary data.</text>
</comment>
<protein>
    <recommendedName>
        <fullName evidence="6">Histidine kinase</fullName>
    </recommendedName>
</protein>
<dbReference type="PANTHER" id="PTHR34220:SF7">
    <property type="entry name" value="SENSOR HISTIDINE KINASE YPDA"/>
    <property type="match status" value="1"/>
</dbReference>
<organism evidence="4 5">
    <name type="scientific">Spirosoma arboris</name>
    <dbReference type="NCBI Taxonomy" id="2682092"/>
    <lineage>
        <taxon>Bacteria</taxon>
        <taxon>Pseudomonadati</taxon>
        <taxon>Bacteroidota</taxon>
        <taxon>Cytophagia</taxon>
        <taxon>Cytophagales</taxon>
        <taxon>Cytophagaceae</taxon>
        <taxon>Spirosoma</taxon>
    </lineage>
</organism>
<sequence length="1063" mass="121624">MNVLRRYRIVSGLFWLIGILSGIGSPCYAQVNARIQNVVPLQKTPPPFCRTFTQADGLPTGRISTLCQTRDGFLWLIIEHLGLVRFDGQHFRLFGADVLPGTDIHEMVEGRDSALYLASNKGLCRFDLRTYQARLFPQPGALEIVHETQTGQLLVGGHQGIYAFDKTSFHFRDLRHDPVVDAVTGQSRPDSIPPIWLDVKTSPDPSGLFWLFFGGHKGSIYAYHPHKHHWLAYSTPTNRSRSLLLQNQWFSNLYPDENGRYIWISGWQTGLQRLDRQTGEWVCYDFGDRTLNNCLEIAPGTGQDLWLTFDGVGLARFNRQTGQLAFSPPRPALLGGLSPGLMHIRNGKSGARWLFGAGSQLTGILPSQQRMLYLKTLPAQERIVTLWHDDVANRTLYASFDDHFVSSLYLRERDGTIRHRRFPDLNAGGNESLFRFLKMDGKGMLWTGVTSQNPQKNGLYRIDYQTLRIERVTRRVGGKLTTDSLDFTTARTDDAGNLWIATARRGVVCLPPGTGPGRLWPIWDKSARNSWVITLLPDHDRRIWLARQFSLQRLTPSTGQIEEFFPNSLEIRTLCLDAEGSVWASNHAGVWRLRKQEKTFRRMIPRLAAYQGVADTDGAIWLTANDAMYRFKPKTGSLERLDGQNGLSLEPIETEYIDKRLLLTKTGDLLISDQYRFATSGFRTDSSTNAPLVFTSFNVFNQAISLARTIDSQPEVRLNYQQNFFTIEYATLDFLPTTQHRYQYRLEGLEDNWQQNGDRRTVSYTNIEPGTYHFHVRAANADGHWGPERVLTVEIQPPFWMTAWFRLLTISLLIGLVYGFHRYRLAQLKYRLDMRRREAELREREALLLQRLSETELTALRAQMNPHFIFNCLNSIKLYTSENDSEKASEYLTKFSRLIRLVLENSRSERVKLQNELDMLQLYADMEIMRFKQKLSFSVDVDASIDTRFVEIPPLLIQPYVENAIWHGLMHKPEGGCVRVRVTHPQDDLLQLTISDDGIGRARATELKSKSASHRKSFGLKMTSERIALVNQLYHTNTKVLIEDLMDAEGQPAGTEVTIQIPI</sequence>
<dbReference type="Proteomes" id="UP000436006">
    <property type="component" value="Unassembled WGS sequence"/>
</dbReference>
<dbReference type="PANTHER" id="PTHR34220">
    <property type="entry name" value="SENSOR HISTIDINE KINASE YPDA"/>
    <property type="match status" value="1"/>
</dbReference>
<evidence type="ECO:0000259" key="2">
    <source>
        <dbReference type="Pfam" id="PF06580"/>
    </source>
</evidence>
<evidence type="ECO:0008006" key="6">
    <source>
        <dbReference type="Google" id="ProtNLM"/>
    </source>
</evidence>
<dbReference type="RefSeq" id="WP_157582578.1">
    <property type="nucleotide sequence ID" value="NZ_WPIN01000001.1"/>
</dbReference>
<dbReference type="AlphaFoldDB" id="A0A7K1S412"/>
<keyword evidence="1" id="KW-0812">Transmembrane</keyword>
<dbReference type="Gene3D" id="2.130.10.10">
    <property type="entry name" value="YVTN repeat-like/Quinoprotein amine dehydrogenase"/>
    <property type="match status" value="2"/>
</dbReference>
<gene>
    <name evidence="4" type="ORF">GO755_00320</name>
</gene>
<keyword evidence="1" id="KW-1133">Transmembrane helix</keyword>
<dbReference type="InterPro" id="IPR036890">
    <property type="entry name" value="HATPase_C_sf"/>
</dbReference>